<evidence type="ECO:0000256" key="10">
    <source>
        <dbReference type="ARBA" id="ARBA00052919"/>
    </source>
</evidence>
<dbReference type="InterPro" id="IPR005765">
    <property type="entry name" value="UPRT"/>
</dbReference>
<proteinExistence type="inferred from homology"/>
<evidence type="ECO:0000313" key="15">
    <source>
        <dbReference type="EMBL" id="MBD2149497.1"/>
    </source>
</evidence>
<dbReference type="FunFam" id="3.40.50.2020:FF:000003">
    <property type="entry name" value="Uracil phosphoribosyltransferase"/>
    <property type="match status" value="1"/>
</dbReference>
<dbReference type="CDD" id="cd06223">
    <property type="entry name" value="PRTases_typeI"/>
    <property type="match status" value="1"/>
</dbReference>
<evidence type="ECO:0000256" key="11">
    <source>
        <dbReference type="ARBA" id="ARBA00056901"/>
    </source>
</evidence>
<evidence type="ECO:0000256" key="2">
    <source>
        <dbReference type="ARBA" id="ARBA00005180"/>
    </source>
</evidence>
<dbReference type="RefSeq" id="WP_190349865.1">
    <property type="nucleotide sequence ID" value="NZ_JACJPY010000009.1"/>
</dbReference>
<evidence type="ECO:0000256" key="9">
    <source>
        <dbReference type="ARBA" id="ARBA00023134"/>
    </source>
</evidence>
<evidence type="ECO:0000313" key="16">
    <source>
        <dbReference type="Proteomes" id="UP000631421"/>
    </source>
</evidence>
<comment type="pathway">
    <text evidence="2">Pyrimidine metabolism; UMP biosynthesis via salvage pathway; UMP from uracil: step 1/1.</text>
</comment>
<evidence type="ECO:0000256" key="3">
    <source>
        <dbReference type="ARBA" id="ARBA00009516"/>
    </source>
</evidence>
<accession>A0A926Z5E0</accession>
<dbReference type="Gene3D" id="3.40.50.2020">
    <property type="match status" value="1"/>
</dbReference>
<evidence type="ECO:0000256" key="8">
    <source>
        <dbReference type="ARBA" id="ARBA00022741"/>
    </source>
</evidence>
<evidence type="ECO:0000256" key="1">
    <source>
        <dbReference type="ARBA" id="ARBA00001946"/>
    </source>
</evidence>
<dbReference type="GO" id="GO:0004845">
    <property type="term" value="F:uracil phosphoribosyltransferase activity"/>
    <property type="evidence" value="ECO:0007669"/>
    <property type="project" value="UniProtKB-UniRule"/>
</dbReference>
<comment type="similarity">
    <text evidence="3">Belongs to the UPRTase family.</text>
</comment>
<reference evidence="15" key="2">
    <citation type="submission" date="2020-08" db="EMBL/GenBank/DDBJ databases">
        <authorList>
            <person name="Chen M."/>
            <person name="Teng W."/>
            <person name="Zhao L."/>
            <person name="Hu C."/>
            <person name="Zhou Y."/>
            <person name="Han B."/>
            <person name="Song L."/>
            <person name="Shu W."/>
        </authorList>
    </citation>
    <scope>NUCLEOTIDE SEQUENCE</scope>
    <source>
        <strain evidence="15">FACHB-1277</strain>
    </source>
</reference>
<gene>
    <name evidence="15" type="primary">upp</name>
    <name evidence="15" type="ORF">H6F44_05060</name>
</gene>
<dbReference type="Pfam" id="PF14681">
    <property type="entry name" value="UPRTase"/>
    <property type="match status" value="1"/>
</dbReference>
<comment type="cofactor">
    <cofactor evidence="1">
        <name>Mg(2+)</name>
        <dbReference type="ChEBI" id="CHEBI:18420"/>
    </cofactor>
</comment>
<evidence type="ECO:0000256" key="5">
    <source>
        <dbReference type="ARBA" id="ARBA00022533"/>
    </source>
</evidence>
<dbReference type="GO" id="GO:0006223">
    <property type="term" value="P:uracil salvage"/>
    <property type="evidence" value="ECO:0007669"/>
    <property type="project" value="InterPro"/>
</dbReference>
<dbReference type="EMBL" id="JACJPY010000009">
    <property type="protein sequence ID" value="MBD2149497.1"/>
    <property type="molecule type" value="Genomic_DNA"/>
</dbReference>
<comment type="function">
    <text evidence="11">Catalyzes the conversion of uracil and 5-phospho-alpha-D-ribose 1-diphosphate (PRPP) to UMP and diphosphate.</text>
</comment>
<dbReference type="Proteomes" id="UP000631421">
    <property type="component" value="Unassembled WGS sequence"/>
</dbReference>
<dbReference type="GO" id="GO:0005525">
    <property type="term" value="F:GTP binding"/>
    <property type="evidence" value="ECO:0007669"/>
    <property type="project" value="UniProtKB-KW"/>
</dbReference>
<dbReference type="InterPro" id="IPR029057">
    <property type="entry name" value="PRTase-like"/>
</dbReference>
<evidence type="ECO:0000256" key="7">
    <source>
        <dbReference type="ARBA" id="ARBA00022679"/>
    </source>
</evidence>
<name>A0A926Z5E0_9CYAN</name>
<sequence length="216" mass="23793">MASQLRIYVPPHPLIRHWLTIAREQHTPVPLFRTAMQEMGKWLTYEAVRELLPVQAVNVETPLATAAGQVIDQEIPIAFVPILRAGLAMLEGCQSVLPAAHVFHLGLVRNEETLQASCYLDRLPHQFDPQMLILIVEPMMATGGSIMTTLQLLSDRGADLGKIRIINALCAPPALQLINQKFPTVQIYSACIDEVVNEKGWIVPGLGDAGDRSFGT</sequence>
<reference evidence="15" key="1">
    <citation type="journal article" date="2015" name="ISME J.">
        <title>Draft Genome Sequence of Streptomyces incarnatus NRRL8089, which Produces the Nucleoside Antibiotic Sinefungin.</title>
        <authorList>
            <person name="Oshima K."/>
            <person name="Hattori M."/>
            <person name="Shimizu H."/>
            <person name="Fukuda K."/>
            <person name="Nemoto M."/>
            <person name="Inagaki K."/>
            <person name="Tamura T."/>
        </authorList>
    </citation>
    <scope>NUCLEOTIDE SEQUENCE</scope>
    <source>
        <strain evidence="15">FACHB-1277</strain>
    </source>
</reference>
<keyword evidence="5" id="KW-0021">Allosteric enzyme</keyword>
<dbReference type="NCBIfam" id="NF001097">
    <property type="entry name" value="PRK00129.1"/>
    <property type="match status" value="1"/>
</dbReference>
<protein>
    <recommendedName>
        <fullName evidence="12 13">Uracil phosphoribosyltransferase</fullName>
        <ecNumber evidence="4 13">2.4.2.9</ecNumber>
    </recommendedName>
</protein>
<dbReference type="NCBIfam" id="TIGR01091">
    <property type="entry name" value="upp"/>
    <property type="match status" value="1"/>
</dbReference>
<keyword evidence="6 15" id="KW-0328">Glycosyltransferase</keyword>
<comment type="caution">
    <text evidence="15">The sequence shown here is derived from an EMBL/GenBank/DDBJ whole genome shotgun (WGS) entry which is preliminary data.</text>
</comment>
<dbReference type="PANTHER" id="PTHR32315:SF4">
    <property type="entry name" value="URACIL PHOSPHORIBOSYLTRANSFERASE, CHLOROPLASTIC"/>
    <property type="match status" value="1"/>
</dbReference>
<dbReference type="EC" id="2.4.2.9" evidence="4 13"/>
<dbReference type="InterPro" id="IPR050054">
    <property type="entry name" value="UPRTase/APRTase"/>
</dbReference>
<dbReference type="AlphaFoldDB" id="A0A926Z5E0"/>
<keyword evidence="9" id="KW-0342">GTP-binding</keyword>
<feature type="domain" description="Phosphoribosyltransferase" evidence="14">
    <location>
        <begin position="9"/>
        <end position="216"/>
    </location>
</feature>
<keyword evidence="8" id="KW-0547">Nucleotide-binding</keyword>
<dbReference type="GO" id="GO:0005737">
    <property type="term" value="C:cytoplasm"/>
    <property type="evidence" value="ECO:0007669"/>
    <property type="project" value="UniProtKB-ARBA"/>
</dbReference>
<evidence type="ECO:0000256" key="12">
    <source>
        <dbReference type="ARBA" id="ARBA00072146"/>
    </source>
</evidence>
<dbReference type="SUPFAM" id="SSF53271">
    <property type="entry name" value="PRTase-like"/>
    <property type="match status" value="1"/>
</dbReference>
<evidence type="ECO:0000256" key="13">
    <source>
        <dbReference type="NCBIfam" id="TIGR01091"/>
    </source>
</evidence>
<evidence type="ECO:0000256" key="4">
    <source>
        <dbReference type="ARBA" id="ARBA00011894"/>
    </source>
</evidence>
<evidence type="ECO:0000259" key="14">
    <source>
        <dbReference type="Pfam" id="PF14681"/>
    </source>
</evidence>
<organism evidence="15 16">
    <name type="scientific">Pseudanabaena cinerea FACHB-1277</name>
    <dbReference type="NCBI Taxonomy" id="2949581"/>
    <lineage>
        <taxon>Bacteria</taxon>
        <taxon>Bacillati</taxon>
        <taxon>Cyanobacteriota</taxon>
        <taxon>Cyanophyceae</taxon>
        <taxon>Pseudanabaenales</taxon>
        <taxon>Pseudanabaenaceae</taxon>
        <taxon>Pseudanabaena</taxon>
        <taxon>Pseudanabaena cinerea</taxon>
    </lineage>
</organism>
<dbReference type="PANTHER" id="PTHR32315">
    <property type="entry name" value="ADENINE PHOSPHORIBOSYLTRANSFERASE"/>
    <property type="match status" value="1"/>
</dbReference>
<keyword evidence="16" id="KW-1185">Reference proteome</keyword>
<evidence type="ECO:0000256" key="6">
    <source>
        <dbReference type="ARBA" id="ARBA00022676"/>
    </source>
</evidence>
<dbReference type="InterPro" id="IPR000836">
    <property type="entry name" value="PRTase_dom"/>
</dbReference>
<keyword evidence="7 15" id="KW-0808">Transferase</keyword>
<comment type="catalytic activity">
    <reaction evidence="10">
        <text>UMP + diphosphate = 5-phospho-alpha-D-ribose 1-diphosphate + uracil</text>
        <dbReference type="Rhea" id="RHEA:13017"/>
        <dbReference type="ChEBI" id="CHEBI:17568"/>
        <dbReference type="ChEBI" id="CHEBI:33019"/>
        <dbReference type="ChEBI" id="CHEBI:57865"/>
        <dbReference type="ChEBI" id="CHEBI:58017"/>
        <dbReference type="EC" id="2.4.2.9"/>
    </reaction>
</comment>